<name>A5D281_PELTS</name>
<dbReference type="HOGENOM" id="CLU_3314208_0_0_9"/>
<gene>
    <name evidence="1" type="ordered locus">PTH_1469</name>
</gene>
<sequence length="39" mass="4797">MYRPAHRVPTVCFWDLSKKKRRLEIFLVEQLEKAAFLIY</sequence>
<accession>A5D281</accession>
<dbReference type="KEGG" id="pth:PTH_1469"/>
<protein>
    <submittedName>
        <fullName evidence="1">Uncharacterized protein</fullName>
    </submittedName>
</protein>
<reference evidence="2" key="1">
    <citation type="journal article" date="2008" name="Genome Res.">
        <title>The genome of Pelotomaculum thermopropionicum reveals niche-associated evolution in anaerobic microbiota.</title>
        <authorList>
            <person name="Kosaka T."/>
            <person name="Kato S."/>
            <person name="Shimoyama T."/>
            <person name="Ishii S."/>
            <person name="Abe T."/>
            <person name="Watanabe K."/>
        </authorList>
    </citation>
    <scope>NUCLEOTIDE SEQUENCE [LARGE SCALE GENOMIC DNA]</scope>
    <source>
        <strain evidence="2">DSM 13744 / JCM 10971 / SI</strain>
    </source>
</reference>
<evidence type="ECO:0000313" key="1">
    <source>
        <dbReference type="EMBL" id="BAF59650.1"/>
    </source>
</evidence>
<dbReference type="AlphaFoldDB" id="A5D281"/>
<organism evidence="1 2">
    <name type="scientific">Pelotomaculum thermopropionicum (strain DSM 13744 / JCM 10971 / SI)</name>
    <dbReference type="NCBI Taxonomy" id="370438"/>
    <lineage>
        <taxon>Bacteria</taxon>
        <taxon>Bacillati</taxon>
        <taxon>Bacillota</taxon>
        <taxon>Clostridia</taxon>
        <taxon>Eubacteriales</taxon>
        <taxon>Desulfotomaculaceae</taxon>
        <taxon>Pelotomaculum</taxon>
    </lineage>
</organism>
<evidence type="ECO:0000313" key="2">
    <source>
        <dbReference type="Proteomes" id="UP000006556"/>
    </source>
</evidence>
<proteinExistence type="predicted"/>
<dbReference type="EMBL" id="AP009389">
    <property type="protein sequence ID" value="BAF59650.1"/>
    <property type="molecule type" value="Genomic_DNA"/>
</dbReference>
<dbReference type="STRING" id="370438.PTH_1469"/>
<keyword evidence="2" id="KW-1185">Reference proteome</keyword>
<dbReference type="Proteomes" id="UP000006556">
    <property type="component" value="Chromosome"/>
</dbReference>